<sequence length="275" mass="28508">MLSQWRFGPSGPGPQPPAPALVGWDLQGAPTSFPLSGDGAERVALWVLETPTFSTAVCLRMALPPFPGPACGALCLLGSVPIAGGPAGVPEAGMCCTPEGLRPPLPLPFPCTLRAAEASASAPRPVPLLHRQKLTLVKEMLAGCGAGTCQVIVTTPMEMLKIQLQDAGRIAAQKKILDAQAQLSAQGGAQPSVEAPAAPRPTATQLTRDLLRSRGIAGLYKGLGATLLRDVPFSIVYFPLFANLNQLGRPASGEKSPFYVSFLAGCVAGSTRQPL</sequence>
<proteinExistence type="inferred from homology"/>
<dbReference type="GO" id="GO:0005743">
    <property type="term" value="C:mitochondrial inner membrane"/>
    <property type="evidence" value="ECO:0007669"/>
    <property type="project" value="UniProtKB-SubCell"/>
</dbReference>
<evidence type="ECO:0000256" key="6">
    <source>
        <dbReference type="ARBA" id="ARBA00023128"/>
    </source>
</evidence>
<keyword evidence="5" id="KW-1133">Transmembrane helix</keyword>
<evidence type="ECO:0000256" key="2">
    <source>
        <dbReference type="ARBA" id="ARBA00006375"/>
    </source>
</evidence>
<evidence type="ECO:0000256" key="1">
    <source>
        <dbReference type="ARBA" id="ARBA00004448"/>
    </source>
</evidence>
<name>A0A452THP8_URSMA</name>
<dbReference type="AlphaFoldDB" id="A0A452THP8"/>
<dbReference type="SUPFAM" id="SSF103506">
    <property type="entry name" value="Mitochondrial carrier"/>
    <property type="match status" value="1"/>
</dbReference>
<keyword evidence="7 8" id="KW-0472">Membrane</keyword>
<keyword evidence="3 8" id="KW-0812">Transmembrane</keyword>
<evidence type="ECO:0000256" key="9">
    <source>
        <dbReference type="RuleBase" id="RU000488"/>
    </source>
</evidence>
<dbReference type="PROSITE" id="PS50920">
    <property type="entry name" value="SOLCAR"/>
    <property type="match status" value="1"/>
</dbReference>
<evidence type="ECO:0000256" key="8">
    <source>
        <dbReference type="PROSITE-ProRule" id="PRU00282"/>
    </source>
</evidence>
<protein>
    <recommendedName>
        <fullName evidence="11">Solute carrier family 25 member 22</fullName>
    </recommendedName>
</protein>
<dbReference type="Gene3D" id="1.50.40.10">
    <property type="entry name" value="Mitochondrial carrier domain"/>
    <property type="match status" value="1"/>
</dbReference>
<organism evidence="10">
    <name type="scientific">Ursus maritimus</name>
    <name type="common">Polar bear</name>
    <name type="synonym">Thalarctos maritimus</name>
    <dbReference type="NCBI Taxonomy" id="29073"/>
    <lineage>
        <taxon>Eukaryota</taxon>
        <taxon>Metazoa</taxon>
        <taxon>Chordata</taxon>
        <taxon>Craniata</taxon>
        <taxon>Vertebrata</taxon>
        <taxon>Euteleostomi</taxon>
        <taxon>Mammalia</taxon>
        <taxon>Eutheria</taxon>
        <taxon>Laurasiatheria</taxon>
        <taxon>Carnivora</taxon>
        <taxon>Caniformia</taxon>
        <taxon>Ursidae</taxon>
        <taxon>Ursus</taxon>
    </lineage>
</organism>
<dbReference type="InterPro" id="IPR018108">
    <property type="entry name" value="MCP_transmembrane"/>
</dbReference>
<dbReference type="Pfam" id="PF00153">
    <property type="entry name" value="Mito_carr"/>
    <property type="match status" value="1"/>
</dbReference>
<dbReference type="GeneTree" id="ENSGT00940000161196"/>
<dbReference type="GO" id="GO:0015183">
    <property type="term" value="F:L-aspartate transmembrane transporter activity"/>
    <property type="evidence" value="ECO:0007669"/>
    <property type="project" value="TreeGrafter"/>
</dbReference>
<evidence type="ECO:0000256" key="4">
    <source>
        <dbReference type="ARBA" id="ARBA00022792"/>
    </source>
</evidence>
<accession>A0A452THP8</accession>
<dbReference type="Ensembl" id="ENSUMAT00000008943.1">
    <property type="protein sequence ID" value="ENSUMAP00000007460.1"/>
    <property type="gene ID" value="ENSUMAG00000005762.1"/>
</dbReference>
<keyword evidence="9" id="KW-0813">Transport</keyword>
<evidence type="ECO:0000256" key="7">
    <source>
        <dbReference type="ARBA" id="ARBA00023136"/>
    </source>
</evidence>
<dbReference type="PANTHER" id="PTHR45678">
    <property type="entry name" value="MITOCHONDRIAL 2-OXODICARBOXYLATE CARRIER 1-RELATED"/>
    <property type="match status" value="1"/>
</dbReference>
<dbReference type="InterPro" id="IPR023395">
    <property type="entry name" value="MCP_dom_sf"/>
</dbReference>
<feature type="repeat" description="Solcar" evidence="8">
    <location>
        <begin position="134"/>
        <end position="247"/>
    </location>
</feature>
<evidence type="ECO:0000256" key="3">
    <source>
        <dbReference type="ARBA" id="ARBA00022692"/>
    </source>
</evidence>
<evidence type="ECO:0000313" key="10">
    <source>
        <dbReference type="Ensembl" id="ENSUMAP00000007460"/>
    </source>
</evidence>
<dbReference type="InterPro" id="IPR051028">
    <property type="entry name" value="Mito_Solute_Carrier"/>
</dbReference>
<dbReference type="GO" id="GO:0005313">
    <property type="term" value="F:L-glutamate transmembrane transporter activity"/>
    <property type="evidence" value="ECO:0007669"/>
    <property type="project" value="TreeGrafter"/>
</dbReference>
<keyword evidence="6" id="KW-0496">Mitochondrion</keyword>
<dbReference type="PANTHER" id="PTHR45678:SF3">
    <property type="entry name" value="MITOCHONDRIAL GLUTAMATE CARRIER 1"/>
    <property type="match status" value="1"/>
</dbReference>
<evidence type="ECO:0008006" key="11">
    <source>
        <dbReference type="Google" id="ProtNLM"/>
    </source>
</evidence>
<comment type="similarity">
    <text evidence="2 9">Belongs to the mitochondrial carrier (TC 2.A.29) family.</text>
</comment>
<reference evidence="10" key="1">
    <citation type="submission" date="2019-03" db="UniProtKB">
        <authorList>
            <consortium name="Ensembl"/>
        </authorList>
    </citation>
    <scope>IDENTIFICATION</scope>
</reference>
<keyword evidence="4" id="KW-0999">Mitochondrion inner membrane</keyword>
<dbReference type="GO" id="GO:0043490">
    <property type="term" value="P:malate-aspartate shuttle"/>
    <property type="evidence" value="ECO:0007669"/>
    <property type="project" value="TreeGrafter"/>
</dbReference>
<evidence type="ECO:0000256" key="5">
    <source>
        <dbReference type="ARBA" id="ARBA00022989"/>
    </source>
</evidence>
<comment type="subcellular location">
    <subcellularLocation>
        <location evidence="1">Mitochondrion inner membrane</location>
        <topology evidence="1">Multi-pass membrane protein</topology>
    </subcellularLocation>
</comment>